<keyword evidence="1" id="KW-0472">Membrane</keyword>
<dbReference type="SUPFAM" id="SSF54523">
    <property type="entry name" value="Pili subunits"/>
    <property type="match status" value="1"/>
</dbReference>
<keyword evidence="1" id="KW-0812">Transmembrane</keyword>
<comment type="caution">
    <text evidence="2">The sequence shown here is derived from an EMBL/GenBank/DDBJ whole genome shotgun (WGS) entry which is preliminary data.</text>
</comment>
<dbReference type="NCBIfam" id="TIGR02532">
    <property type="entry name" value="IV_pilin_GFxxxE"/>
    <property type="match status" value="1"/>
</dbReference>
<dbReference type="InterPro" id="IPR012902">
    <property type="entry name" value="N_methyl_site"/>
</dbReference>
<proteinExistence type="predicted"/>
<gene>
    <name evidence="2" type="primary">mshA</name>
    <name evidence="2" type="ORF">GPLA_3223</name>
</gene>
<dbReference type="PROSITE" id="PS00409">
    <property type="entry name" value="PROKAR_NTER_METHYL"/>
    <property type="match status" value="1"/>
</dbReference>
<dbReference type="Gene3D" id="3.30.700.10">
    <property type="entry name" value="Glycoprotein, Type 4 Pilin"/>
    <property type="match status" value="1"/>
</dbReference>
<dbReference type="AlphaFoldDB" id="K6ZZE1"/>
<dbReference type="InterPro" id="IPR045584">
    <property type="entry name" value="Pilin-like"/>
</dbReference>
<accession>K6ZZE1</accession>
<reference evidence="3" key="1">
    <citation type="journal article" date="2014" name="Environ. Microbiol.">
        <title>Comparative genomics of the marine bacterial genus Glaciecola reveals the high degree of genomic diversity and genomic characteristic for cold adaptation.</title>
        <authorList>
            <person name="Qin Q.L."/>
            <person name="Xie B.B."/>
            <person name="Yu Y."/>
            <person name="Shu Y.L."/>
            <person name="Rong J.C."/>
            <person name="Zhang Y.J."/>
            <person name="Zhao D.L."/>
            <person name="Chen X.L."/>
            <person name="Zhang X.Y."/>
            <person name="Chen B."/>
            <person name="Zhou B.C."/>
            <person name="Zhang Y.Z."/>
        </authorList>
    </citation>
    <scope>NUCLEOTIDE SEQUENCE [LARGE SCALE GENOMIC DNA]</scope>
    <source>
        <strain evidence="3">LMG 21857</strain>
    </source>
</reference>
<feature type="transmembrane region" description="Helical" evidence="1">
    <location>
        <begin position="12"/>
        <end position="34"/>
    </location>
</feature>
<dbReference type="Pfam" id="PF07963">
    <property type="entry name" value="N_methyl"/>
    <property type="match status" value="1"/>
</dbReference>
<keyword evidence="1" id="KW-1133">Transmembrane helix</keyword>
<keyword evidence="3" id="KW-1185">Reference proteome</keyword>
<sequence>MKHSKQQSGFTLIELIIVIVILGILAVTAAPKFLDIQGDARASVVRGMEGAMQSASDIIHAKSLLEGNNASNNGAITLKNTQTVQTDYGYARHDWDLAWDEMLDANITVLNDTAACTVEFCVDESFDITSDLPTGVTVDEGNTALVIYPNGTAKTGACYAYYTYAEGATAEGSVPVIGSITSGC</sequence>
<protein>
    <submittedName>
        <fullName evidence="2">MSHA pilin protein MshA</fullName>
    </submittedName>
</protein>
<dbReference type="Proteomes" id="UP000006322">
    <property type="component" value="Unassembled WGS sequence"/>
</dbReference>
<evidence type="ECO:0000256" key="1">
    <source>
        <dbReference type="SAM" id="Phobius"/>
    </source>
</evidence>
<dbReference type="RefSeq" id="WP_007105879.1">
    <property type="nucleotide sequence ID" value="NZ_BAER01000093.1"/>
</dbReference>
<evidence type="ECO:0000313" key="3">
    <source>
        <dbReference type="Proteomes" id="UP000006322"/>
    </source>
</evidence>
<organism evidence="2 3">
    <name type="scientific">Paraglaciecola polaris LMG 21857</name>
    <dbReference type="NCBI Taxonomy" id="1129793"/>
    <lineage>
        <taxon>Bacteria</taxon>
        <taxon>Pseudomonadati</taxon>
        <taxon>Pseudomonadota</taxon>
        <taxon>Gammaproteobacteria</taxon>
        <taxon>Alteromonadales</taxon>
        <taxon>Alteromonadaceae</taxon>
        <taxon>Paraglaciecola</taxon>
    </lineage>
</organism>
<dbReference type="EMBL" id="BAER01000093">
    <property type="protein sequence ID" value="GAC34113.1"/>
    <property type="molecule type" value="Genomic_DNA"/>
</dbReference>
<evidence type="ECO:0000313" key="2">
    <source>
        <dbReference type="EMBL" id="GAC34113.1"/>
    </source>
</evidence>
<dbReference type="OrthoDB" id="5902365at2"/>
<name>K6ZZE1_9ALTE</name>
<dbReference type="STRING" id="1129793.GPLA_3223"/>